<organism evidence="5 6">
    <name type="scientific">Paenibacillus vulneris</name>
    <dbReference type="NCBI Taxonomy" id="1133364"/>
    <lineage>
        <taxon>Bacteria</taxon>
        <taxon>Bacillati</taxon>
        <taxon>Bacillota</taxon>
        <taxon>Bacilli</taxon>
        <taxon>Bacillales</taxon>
        <taxon>Paenibacillaceae</taxon>
        <taxon>Paenibacillus</taxon>
    </lineage>
</organism>
<evidence type="ECO:0000256" key="2">
    <source>
        <dbReference type="ARBA" id="ARBA00023125"/>
    </source>
</evidence>
<evidence type="ECO:0000259" key="4">
    <source>
        <dbReference type="PROSITE" id="PS01124"/>
    </source>
</evidence>
<accession>A0ABW3UE14</accession>
<dbReference type="Gene3D" id="1.10.10.60">
    <property type="entry name" value="Homeodomain-like"/>
    <property type="match status" value="2"/>
</dbReference>
<keyword evidence="2" id="KW-0238">DNA-binding</keyword>
<feature type="domain" description="HTH araC/xylS-type" evidence="4">
    <location>
        <begin position="191"/>
        <end position="289"/>
    </location>
</feature>
<gene>
    <name evidence="5" type="ORF">ACFQ4B_03460</name>
</gene>
<dbReference type="Proteomes" id="UP001597180">
    <property type="component" value="Unassembled WGS sequence"/>
</dbReference>
<dbReference type="InterPro" id="IPR014710">
    <property type="entry name" value="RmlC-like_jellyroll"/>
</dbReference>
<dbReference type="PANTHER" id="PTHR43280:SF28">
    <property type="entry name" value="HTH-TYPE TRANSCRIPTIONAL ACTIVATOR RHAS"/>
    <property type="match status" value="1"/>
</dbReference>
<evidence type="ECO:0000256" key="1">
    <source>
        <dbReference type="ARBA" id="ARBA00023015"/>
    </source>
</evidence>
<protein>
    <submittedName>
        <fullName evidence="5">AraC family transcriptional regulator</fullName>
    </submittedName>
</protein>
<evidence type="ECO:0000313" key="6">
    <source>
        <dbReference type="Proteomes" id="UP001597180"/>
    </source>
</evidence>
<dbReference type="RefSeq" id="WP_345591608.1">
    <property type="nucleotide sequence ID" value="NZ_BAABJG010000027.1"/>
</dbReference>
<dbReference type="InterPro" id="IPR037923">
    <property type="entry name" value="HTH-like"/>
</dbReference>
<comment type="caution">
    <text evidence="5">The sequence shown here is derived from an EMBL/GenBank/DDBJ whole genome shotgun (WGS) entry which is preliminary data.</text>
</comment>
<dbReference type="SMART" id="SM00342">
    <property type="entry name" value="HTH_ARAC"/>
    <property type="match status" value="1"/>
</dbReference>
<name>A0ABW3UE14_9BACL</name>
<dbReference type="InterPro" id="IPR018060">
    <property type="entry name" value="HTH_AraC"/>
</dbReference>
<keyword evidence="3" id="KW-0804">Transcription</keyword>
<dbReference type="SUPFAM" id="SSF51215">
    <property type="entry name" value="Regulatory protein AraC"/>
    <property type="match status" value="1"/>
</dbReference>
<dbReference type="SUPFAM" id="SSF46689">
    <property type="entry name" value="Homeodomain-like"/>
    <property type="match status" value="2"/>
</dbReference>
<dbReference type="Pfam" id="PF12833">
    <property type="entry name" value="HTH_18"/>
    <property type="match status" value="1"/>
</dbReference>
<proteinExistence type="predicted"/>
<dbReference type="Gene3D" id="2.60.120.10">
    <property type="entry name" value="Jelly Rolls"/>
    <property type="match status" value="1"/>
</dbReference>
<dbReference type="EMBL" id="JBHTLU010000007">
    <property type="protein sequence ID" value="MFD1219168.1"/>
    <property type="molecule type" value="Genomic_DNA"/>
</dbReference>
<evidence type="ECO:0000256" key="3">
    <source>
        <dbReference type="ARBA" id="ARBA00023163"/>
    </source>
</evidence>
<keyword evidence="1" id="KW-0805">Transcription regulation</keyword>
<evidence type="ECO:0000313" key="5">
    <source>
        <dbReference type="EMBL" id="MFD1219168.1"/>
    </source>
</evidence>
<sequence length="302" mass="35351">MSYIESLDLNELKLYFAYKRQSTEIEPFRGTFHAHQGIEILIVHEGKGTLIVDQKSYEVTSGTLCLFQPYQLHHIQMEVTRQTPFIRSIIQFEPSLYEAYFEKWPGLAAFFRHIHTSKLPYPCLYHLEPSMQFHSLLQSMEHRLPALNKKDALEEYSLFLISFFREFKPLWEQKSKGQISKSVTRKPHQAERILAWLEGHYTEPLRLEKMAGELHLSPHHLSHLFKECTGSSISDYVIARRMQQAVKLLISTDQSVAYIGESVGMPNCSFFCKTFKKQLGVTPHQYRKQWQNQSVFTTTPDF</sequence>
<dbReference type="InterPro" id="IPR018062">
    <property type="entry name" value="HTH_AraC-typ_CS"/>
</dbReference>
<dbReference type="PROSITE" id="PS00041">
    <property type="entry name" value="HTH_ARAC_FAMILY_1"/>
    <property type="match status" value="1"/>
</dbReference>
<dbReference type="InterPro" id="IPR003313">
    <property type="entry name" value="AraC-bd"/>
</dbReference>
<reference evidence="6" key="1">
    <citation type="journal article" date="2019" name="Int. J. Syst. Evol. Microbiol.">
        <title>The Global Catalogue of Microorganisms (GCM) 10K type strain sequencing project: providing services to taxonomists for standard genome sequencing and annotation.</title>
        <authorList>
            <consortium name="The Broad Institute Genomics Platform"/>
            <consortium name="The Broad Institute Genome Sequencing Center for Infectious Disease"/>
            <person name="Wu L."/>
            <person name="Ma J."/>
        </authorList>
    </citation>
    <scope>NUCLEOTIDE SEQUENCE [LARGE SCALE GENOMIC DNA]</scope>
    <source>
        <strain evidence="6">CCUG 53270</strain>
    </source>
</reference>
<dbReference type="PROSITE" id="PS01124">
    <property type="entry name" value="HTH_ARAC_FAMILY_2"/>
    <property type="match status" value="1"/>
</dbReference>
<dbReference type="PANTHER" id="PTHR43280">
    <property type="entry name" value="ARAC-FAMILY TRANSCRIPTIONAL REGULATOR"/>
    <property type="match status" value="1"/>
</dbReference>
<keyword evidence="6" id="KW-1185">Reference proteome</keyword>
<dbReference type="InterPro" id="IPR009057">
    <property type="entry name" value="Homeodomain-like_sf"/>
</dbReference>
<dbReference type="Pfam" id="PF02311">
    <property type="entry name" value="AraC_binding"/>
    <property type="match status" value="1"/>
</dbReference>